<evidence type="ECO:0008006" key="6">
    <source>
        <dbReference type="Google" id="ProtNLM"/>
    </source>
</evidence>
<dbReference type="PANTHER" id="PTHR11851:SF49">
    <property type="entry name" value="MITOCHONDRIAL-PROCESSING PEPTIDASE SUBUNIT ALPHA"/>
    <property type="match status" value="1"/>
</dbReference>
<dbReference type="EMBL" id="HBEM01031686">
    <property type="protein sequence ID" value="CAD8462628.1"/>
    <property type="molecule type" value="Transcribed_RNA"/>
</dbReference>
<organism evidence="5">
    <name type="scientific">Amorphochlora amoebiformis</name>
    <dbReference type="NCBI Taxonomy" id="1561963"/>
    <lineage>
        <taxon>Eukaryota</taxon>
        <taxon>Sar</taxon>
        <taxon>Rhizaria</taxon>
        <taxon>Cercozoa</taxon>
        <taxon>Chlorarachniophyceae</taxon>
        <taxon>Amorphochlora</taxon>
    </lineage>
</organism>
<dbReference type="Pfam" id="PF00675">
    <property type="entry name" value="Peptidase_M16"/>
    <property type="match status" value="1"/>
</dbReference>
<dbReference type="Gene3D" id="3.30.830.10">
    <property type="entry name" value="Metalloenzyme, LuxS/M16 peptidase-like"/>
    <property type="match status" value="2"/>
</dbReference>
<dbReference type="InterPro" id="IPR011249">
    <property type="entry name" value="Metalloenz_LuxS/M16"/>
</dbReference>
<comment type="similarity">
    <text evidence="2">Belongs to the peptidase M16 family.</text>
</comment>
<dbReference type="InterPro" id="IPR011765">
    <property type="entry name" value="Pept_M16_N"/>
</dbReference>
<protein>
    <recommendedName>
        <fullName evidence="6">Mitochondrial-processing peptidase subunit alpha</fullName>
    </recommendedName>
</protein>
<gene>
    <name evidence="5" type="ORF">LAMO00422_LOCUS21588</name>
</gene>
<dbReference type="PANTHER" id="PTHR11851">
    <property type="entry name" value="METALLOPROTEASE"/>
    <property type="match status" value="1"/>
</dbReference>
<name>A0A7S0H6F9_9EUKA</name>
<feature type="domain" description="Peptidase M16 C-terminal" evidence="4">
    <location>
        <begin position="140"/>
        <end position="321"/>
    </location>
</feature>
<dbReference type="InterPro" id="IPR050361">
    <property type="entry name" value="MPP/UQCRC_Complex"/>
</dbReference>
<reference evidence="5" key="1">
    <citation type="submission" date="2021-01" db="EMBL/GenBank/DDBJ databases">
        <authorList>
            <person name="Corre E."/>
            <person name="Pelletier E."/>
            <person name="Niang G."/>
            <person name="Scheremetjew M."/>
            <person name="Finn R."/>
            <person name="Kale V."/>
            <person name="Holt S."/>
            <person name="Cochrane G."/>
            <person name="Meng A."/>
            <person name="Brown T."/>
            <person name="Cohen L."/>
        </authorList>
    </citation>
    <scope>NUCLEOTIDE SEQUENCE</scope>
    <source>
        <strain evidence="5">CCMP2058</strain>
    </source>
</reference>
<accession>A0A7S0H6F9</accession>
<evidence type="ECO:0000313" key="5">
    <source>
        <dbReference type="EMBL" id="CAD8462628.1"/>
    </source>
</evidence>
<dbReference type="InterPro" id="IPR007863">
    <property type="entry name" value="Peptidase_M16_C"/>
</dbReference>
<dbReference type="SUPFAM" id="SSF63411">
    <property type="entry name" value="LuxS/MPP-like metallohydrolase"/>
    <property type="match status" value="2"/>
</dbReference>
<evidence type="ECO:0000259" key="3">
    <source>
        <dbReference type="Pfam" id="PF00675"/>
    </source>
</evidence>
<dbReference type="AlphaFoldDB" id="A0A7S0H6F9"/>
<sequence length="403" mass="43189">MVEAGTRYEDAETVGSSLVLERIALGPSKNHSALAMNRAVAAMGTHMTATASREMMTYSAEVLRNDVPDMLEVLSESVSAPAINPWDVEEAKKMLYEQADMMKSAVDDAVISDFAHASAYQDQALSLPIVPSKEIIDSMSAEATAMFFARHYTPKNMVVAATGVSHDVVVEAADKYFGHLSGEKSKPVPAKFTGGDIRPYGYGDDGMAHVAISFESVTWSDKNLAAASVLQMIMGGGGSFSAGGPGKGMYTRLYENILNKYGFVQTSTCTQSIYSDTGLFTLYGVAAPHYGSQVVALLIEEAKKMAGPISESELSRAKNLLKSYVMMHLESRIFLQDDLARSVISYNEVLGSQTLCSQIDQVTAGDVQAVAKQLLSSPISIAAVGNISGIPQRDVVARQLTSF</sequence>
<evidence type="ECO:0000259" key="4">
    <source>
        <dbReference type="Pfam" id="PF05193"/>
    </source>
</evidence>
<evidence type="ECO:0000256" key="1">
    <source>
        <dbReference type="ARBA" id="ARBA00002123"/>
    </source>
</evidence>
<evidence type="ECO:0000256" key="2">
    <source>
        <dbReference type="ARBA" id="ARBA00007261"/>
    </source>
</evidence>
<comment type="function">
    <text evidence="1">Substrate recognition and binding subunit of the essential mitochondrial processing protease (MPP), which cleaves the mitochondrial sequence off newly imported precursors proteins.</text>
</comment>
<dbReference type="Pfam" id="PF05193">
    <property type="entry name" value="Peptidase_M16_C"/>
    <property type="match status" value="1"/>
</dbReference>
<proteinExistence type="inferred from homology"/>
<feature type="domain" description="Peptidase M16 N-terminal" evidence="3">
    <location>
        <begin position="2"/>
        <end position="129"/>
    </location>
</feature>
<dbReference type="GO" id="GO:0046872">
    <property type="term" value="F:metal ion binding"/>
    <property type="evidence" value="ECO:0007669"/>
    <property type="project" value="InterPro"/>
</dbReference>
<dbReference type="GO" id="GO:0005739">
    <property type="term" value="C:mitochondrion"/>
    <property type="evidence" value="ECO:0007669"/>
    <property type="project" value="TreeGrafter"/>
</dbReference>